<dbReference type="PANTHER" id="PTHR42781:SF4">
    <property type="entry name" value="SPERMIDINE_PUTRESCINE IMPORT ATP-BINDING PROTEIN POTA"/>
    <property type="match status" value="1"/>
</dbReference>
<dbReference type="InterPro" id="IPR027417">
    <property type="entry name" value="P-loop_NTPase"/>
</dbReference>
<keyword evidence="1" id="KW-0813">Transport</keyword>
<dbReference type="AlphaFoldDB" id="A0A0J9TKG8"/>
<proteinExistence type="predicted"/>
<dbReference type="InterPro" id="IPR000044">
    <property type="entry name" value="Uncharacterised_lipoprot_MG045"/>
</dbReference>
<dbReference type="InterPro" id="IPR050093">
    <property type="entry name" value="ABC_SmlMolc_Importer"/>
</dbReference>
<dbReference type="EMBL" id="KQ235637">
    <property type="protein sequence ID" value="KMZ96220.1"/>
    <property type="molecule type" value="Genomic_DNA"/>
</dbReference>
<dbReference type="Pfam" id="PF02030">
    <property type="entry name" value="Lipoprotein_8"/>
    <property type="match status" value="1"/>
</dbReference>
<name>A0A0J9TKG8_PLAVI</name>
<dbReference type="PANTHER" id="PTHR42781">
    <property type="entry name" value="SPERMIDINE/PUTRESCINE IMPORT ATP-BINDING PROTEIN POTA"/>
    <property type="match status" value="1"/>
</dbReference>
<protein>
    <submittedName>
        <fullName evidence="2">Uncharacterized protein</fullName>
    </submittedName>
</protein>
<dbReference type="GO" id="GO:0016020">
    <property type="term" value="C:membrane"/>
    <property type="evidence" value="ECO:0007669"/>
    <property type="project" value="InterPro"/>
</dbReference>
<evidence type="ECO:0000313" key="3">
    <source>
        <dbReference type="Proteomes" id="UP000053239"/>
    </source>
</evidence>
<dbReference type="Proteomes" id="UP000053239">
    <property type="component" value="Unassembled WGS sequence"/>
</dbReference>
<evidence type="ECO:0000256" key="1">
    <source>
        <dbReference type="ARBA" id="ARBA00022448"/>
    </source>
</evidence>
<evidence type="ECO:0000313" key="2">
    <source>
        <dbReference type="EMBL" id="KMZ96220.1"/>
    </source>
</evidence>
<sequence length="308" mass="35286">MQLELRRLHKILKLTFLLITHDQKEALLLSDKVVVLRGGKIEQQGSPSDVYDSPINEEVTDRGIVLATYQSYIDDEIVLKAGKEFDLQTIYFENDKEIFSGFQTGTYDLAIMSSSTLEEAIEKKLVKPIQWSKLKSIPSKYIEGSFPESQDNKKYFKDTLFSPIVNQIFQKNLDIHRYGIPYFLSFLIFAYRGDEIKVDNFSHGGMIEDELTIYSLSKLIRAEDSEELFKNWKNSEINFYEAYKDLKPLSQRQSIFLSTDSAVLTEMISDGSLKGAFLYNGDALAAYEEMKENSNSSELKFLEGSPSL</sequence>
<gene>
    <name evidence="2" type="ORF">PVNG_02358</name>
</gene>
<dbReference type="SUPFAM" id="SSF53850">
    <property type="entry name" value="Periplasmic binding protein-like II"/>
    <property type="match status" value="1"/>
</dbReference>
<accession>A0A0J9TKG8</accession>
<reference evidence="2 3" key="1">
    <citation type="submission" date="2011-09" db="EMBL/GenBank/DDBJ databases">
        <title>The Genome Sequence of Plasmodium vivax North Korean.</title>
        <authorList>
            <consortium name="The Broad Institute Genome Sequencing Platform"/>
            <consortium name="The Broad Institute Genome Sequencing Center for Infectious Disease"/>
            <person name="Neafsey D."/>
            <person name="Carlton J."/>
            <person name="Barnwell J."/>
            <person name="Collins W."/>
            <person name="Escalante A."/>
            <person name="Mullikin J."/>
            <person name="Saul A."/>
            <person name="Guigo R."/>
            <person name="Camara F."/>
            <person name="Young S.K."/>
            <person name="Zeng Q."/>
            <person name="Gargeya S."/>
            <person name="Fitzgerald M."/>
            <person name="Haas B."/>
            <person name="Abouelleil A."/>
            <person name="Alvarado L."/>
            <person name="Arachchi H.M."/>
            <person name="Berlin A."/>
            <person name="Brown A."/>
            <person name="Chapman S.B."/>
            <person name="Chen Z."/>
            <person name="Dunbar C."/>
            <person name="Freedman E."/>
            <person name="Gearin G."/>
            <person name="Gellesch M."/>
            <person name="Goldberg J."/>
            <person name="Griggs A."/>
            <person name="Gujja S."/>
            <person name="Heiman D."/>
            <person name="Howarth C."/>
            <person name="Larson L."/>
            <person name="Lui A."/>
            <person name="MacDonald P.J.P."/>
            <person name="Montmayeur A."/>
            <person name="Murphy C."/>
            <person name="Neiman D."/>
            <person name="Pearson M."/>
            <person name="Priest M."/>
            <person name="Roberts A."/>
            <person name="Saif S."/>
            <person name="Shea T."/>
            <person name="Shenoy N."/>
            <person name="Sisk P."/>
            <person name="Stolte C."/>
            <person name="Sykes S."/>
            <person name="Wortman J."/>
            <person name="Nusbaum C."/>
            <person name="Birren B."/>
        </authorList>
    </citation>
    <scope>NUCLEOTIDE SEQUENCE [LARGE SCALE GENOMIC DNA]</scope>
    <source>
        <strain evidence="2 3">North Korean</strain>
    </source>
</reference>
<dbReference type="Gene3D" id="3.40.50.300">
    <property type="entry name" value="P-loop containing nucleotide triphosphate hydrolases"/>
    <property type="match status" value="1"/>
</dbReference>
<dbReference type="PRINTS" id="PR00905">
    <property type="entry name" value="MG045FAMILY"/>
</dbReference>
<dbReference type="Gene3D" id="3.40.190.10">
    <property type="entry name" value="Periplasmic binding protein-like II"/>
    <property type="match status" value="1"/>
</dbReference>
<organism evidence="2 3">
    <name type="scientific">Plasmodium vivax North Korean</name>
    <dbReference type="NCBI Taxonomy" id="1035514"/>
    <lineage>
        <taxon>Eukaryota</taxon>
        <taxon>Sar</taxon>
        <taxon>Alveolata</taxon>
        <taxon>Apicomplexa</taxon>
        <taxon>Aconoidasida</taxon>
        <taxon>Haemosporida</taxon>
        <taxon>Plasmodiidae</taxon>
        <taxon>Plasmodium</taxon>
        <taxon>Plasmodium (Plasmodium)</taxon>
    </lineage>
</organism>
<dbReference type="SUPFAM" id="SSF52540">
    <property type="entry name" value="P-loop containing nucleoside triphosphate hydrolases"/>
    <property type="match status" value="1"/>
</dbReference>